<dbReference type="InterPro" id="IPR024408">
    <property type="entry name" value="Muramidase"/>
</dbReference>
<reference evidence="3" key="1">
    <citation type="submission" date="2017-08" db="EMBL/GenBank/DDBJ databases">
        <title>A dynamic microbial community with high functional redundancy inhabits the cold, oxic subseafloor aquifer.</title>
        <authorList>
            <person name="Tully B.J."/>
            <person name="Wheat C.G."/>
            <person name="Glazer B.T."/>
            <person name="Huber J.A."/>
        </authorList>
    </citation>
    <scope>NUCLEOTIDE SEQUENCE [LARGE SCALE GENOMIC DNA]</scope>
</reference>
<accession>A0A2A4YM45</accession>
<protein>
    <recommendedName>
        <fullName evidence="1">N-acetylmuramidase domain-containing protein</fullName>
    </recommendedName>
</protein>
<name>A0A2A4YM45_UNCAE</name>
<evidence type="ECO:0000259" key="1">
    <source>
        <dbReference type="Pfam" id="PF11860"/>
    </source>
</evidence>
<dbReference type="AlphaFoldDB" id="A0A2A4YM45"/>
<evidence type="ECO:0000313" key="2">
    <source>
        <dbReference type="EMBL" id="PCI95771.1"/>
    </source>
</evidence>
<evidence type="ECO:0000313" key="3">
    <source>
        <dbReference type="Proteomes" id="UP000217838"/>
    </source>
</evidence>
<feature type="domain" description="N-acetylmuramidase" evidence="1">
    <location>
        <begin position="1"/>
        <end position="78"/>
    </location>
</feature>
<gene>
    <name evidence="2" type="ORF">COB11_01260</name>
</gene>
<sequence length="79" mass="9070">MGFNATSLGFPSVDSYVSHMYTHEKAHLDAFGRFCKVNNLIRHLKSKNWAAFARGYNGPGYKTNKYDTKLAQAYTRYNQ</sequence>
<proteinExistence type="predicted"/>
<dbReference type="Proteomes" id="UP000217838">
    <property type="component" value="Unassembled WGS sequence"/>
</dbReference>
<comment type="caution">
    <text evidence="2">The sequence shown here is derived from an EMBL/GenBank/DDBJ whole genome shotgun (WGS) entry which is preliminary data.</text>
</comment>
<dbReference type="EMBL" id="NVUU01000009">
    <property type="protein sequence ID" value="PCI95771.1"/>
    <property type="molecule type" value="Genomic_DNA"/>
</dbReference>
<dbReference type="Pfam" id="PF11860">
    <property type="entry name" value="Muramidase"/>
    <property type="match status" value="1"/>
</dbReference>
<organism evidence="2 3">
    <name type="scientific">Aerophobetes bacterium</name>
    <dbReference type="NCBI Taxonomy" id="2030807"/>
    <lineage>
        <taxon>Bacteria</taxon>
        <taxon>Candidatus Aerophobota</taxon>
    </lineage>
</organism>